<feature type="signal peptide" evidence="1">
    <location>
        <begin position="1"/>
        <end position="22"/>
    </location>
</feature>
<dbReference type="GO" id="GO:0042597">
    <property type="term" value="C:periplasmic space"/>
    <property type="evidence" value="ECO:0007669"/>
    <property type="project" value="UniProtKB-SubCell"/>
</dbReference>
<name>A0A1S1WXP0_9NEIS</name>
<evidence type="ECO:0000313" key="4">
    <source>
        <dbReference type="Proteomes" id="UP000180088"/>
    </source>
</evidence>
<organism evidence="3 4">
    <name type="scientific">Chromobacterium sphagni</name>
    <dbReference type="NCBI Taxonomy" id="1903179"/>
    <lineage>
        <taxon>Bacteria</taxon>
        <taxon>Pseudomonadati</taxon>
        <taxon>Pseudomonadota</taxon>
        <taxon>Betaproteobacteria</taxon>
        <taxon>Neisseriales</taxon>
        <taxon>Chromobacteriaceae</taxon>
        <taxon>Chromobacterium</taxon>
    </lineage>
</organism>
<dbReference type="AlphaFoldDB" id="A0A1S1WXP0"/>
<dbReference type="PANTHER" id="PTHR35272">
    <property type="entry name" value="THIOL:DISULFIDE INTERCHANGE PROTEIN DSBC-RELATED"/>
    <property type="match status" value="1"/>
</dbReference>
<dbReference type="Pfam" id="PF13098">
    <property type="entry name" value="Thioredoxin_2"/>
    <property type="match status" value="1"/>
</dbReference>
<reference evidence="3 4" key="1">
    <citation type="submission" date="2016-09" db="EMBL/GenBank/DDBJ databases">
        <title>Chromobacterium muskegensis sp. nov., an insecticidal bacterium isolated from Sphagnum bogs.</title>
        <authorList>
            <person name="Sparks M.E."/>
            <person name="Blackburn M.B."/>
            <person name="Gundersen-Rindal D.E."/>
            <person name="Mitchell A."/>
            <person name="Farrar R."/>
            <person name="Kuhar D."/>
        </authorList>
    </citation>
    <scope>NUCLEOTIDE SEQUENCE [LARGE SCALE GENOMIC DNA]</scope>
    <source>
        <strain evidence="3 4">37-2</strain>
    </source>
</reference>
<dbReference type="SUPFAM" id="SSF52833">
    <property type="entry name" value="Thioredoxin-like"/>
    <property type="match status" value="1"/>
</dbReference>
<protein>
    <recommendedName>
        <fullName evidence="1">Thiol:disulfide interchange protein</fullName>
    </recommendedName>
</protein>
<comment type="subcellular location">
    <subcellularLocation>
        <location evidence="1">Periplasm</location>
    </subcellularLocation>
</comment>
<dbReference type="InterPro" id="IPR051470">
    <property type="entry name" value="Thiol:disulfide_interchange"/>
</dbReference>
<comment type="caution">
    <text evidence="3">The sequence shown here is derived from an EMBL/GenBank/DDBJ whole genome shotgun (WGS) entry which is preliminary data.</text>
</comment>
<evidence type="ECO:0000259" key="2">
    <source>
        <dbReference type="Pfam" id="PF13098"/>
    </source>
</evidence>
<dbReference type="InterPro" id="IPR012336">
    <property type="entry name" value="Thioredoxin-like_fold"/>
</dbReference>
<dbReference type="CDD" id="cd03020">
    <property type="entry name" value="DsbA_DsbC_DsbG"/>
    <property type="match status" value="1"/>
</dbReference>
<sequence>MNARIKRCLLMLALPFSLSALAAQAQPLPAPIKALEQQGYEILDSFQAPGGLTGYAALYLSRPQTIYLTPDGKQAIVGAMTDERGQKWNQAGLDRQFGAAVWKQLENSAWIADGDGKAPRVIYVFTDPNCPYCNKFWSDARPWVKAGKVQIRHILIGIIQPDSLGKAAALLADADPAAALNRHELQHAGGGVKPLAKPPQTVADKLAANHQLMERFGAFATPAIFYSDVGGALQKAQGAPPAASLARIMDGK</sequence>
<dbReference type="NCBIfam" id="NF008657">
    <property type="entry name" value="PRK11657.1"/>
    <property type="match status" value="1"/>
</dbReference>
<dbReference type="EMBL" id="MKCS01000002">
    <property type="protein sequence ID" value="OHX11693.1"/>
    <property type="molecule type" value="Genomic_DNA"/>
</dbReference>
<dbReference type="Proteomes" id="UP000180088">
    <property type="component" value="Unassembled WGS sequence"/>
</dbReference>
<keyword evidence="1" id="KW-0676">Redox-active center</keyword>
<dbReference type="InterPro" id="IPR033954">
    <property type="entry name" value="DiS-bond_Isoase_DsbC/G"/>
</dbReference>
<dbReference type="OrthoDB" id="5298214at2"/>
<dbReference type="SUPFAM" id="SSF54423">
    <property type="entry name" value="DsbC/DsbG N-terminal domain-like"/>
    <property type="match status" value="1"/>
</dbReference>
<dbReference type="PANTHER" id="PTHR35272:SF4">
    <property type="entry name" value="THIOL:DISULFIDE INTERCHANGE PROTEIN DSBG"/>
    <property type="match status" value="1"/>
</dbReference>
<proteinExistence type="inferred from homology"/>
<dbReference type="InterPro" id="IPR036249">
    <property type="entry name" value="Thioredoxin-like_sf"/>
</dbReference>
<dbReference type="Gene3D" id="3.10.450.70">
    <property type="entry name" value="Disulphide bond isomerase, DsbC/G, N-terminal"/>
    <property type="match status" value="1"/>
</dbReference>
<dbReference type="Gene3D" id="3.40.30.10">
    <property type="entry name" value="Glutaredoxin"/>
    <property type="match status" value="1"/>
</dbReference>
<feature type="domain" description="Thioredoxin-like fold" evidence="2">
    <location>
        <begin position="117"/>
        <end position="248"/>
    </location>
</feature>
<keyword evidence="1" id="KW-0574">Periplasm</keyword>
<keyword evidence="1" id="KW-0732">Signal</keyword>
<accession>A0A1S1WXP0</accession>
<comment type="similarity">
    <text evidence="1">Belongs to the thioredoxin family. DsbC subfamily.</text>
</comment>
<comment type="function">
    <text evidence="1">Required for disulfide bond formation in some periplasmic proteins. Acts by transferring its disulfide bond to other proteins and is reduced in the process.</text>
</comment>
<dbReference type="STRING" id="1903179.BI347_18800"/>
<evidence type="ECO:0000256" key="1">
    <source>
        <dbReference type="RuleBase" id="RU364038"/>
    </source>
</evidence>
<feature type="chain" id="PRO_5010007860" description="Thiol:disulfide interchange protein" evidence="1">
    <location>
        <begin position="23"/>
        <end position="252"/>
    </location>
</feature>
<evidence type="ECO:0000313" key="3">
    <source>
        <dbReference type="EMBL" id="OHX11693.1"/>
    </source>
</evidence>
<gene>
    <name evidence="3" type="ORF">BI347_18800</name>
</gene>
<dbReference type="InterPro" id="IPR009094">
    <property type="entry name" value="DiS-bond_isomerase_DsbC/G_N_sf"/>
</dbReference>